<name>A0AAE6WZX7_9STAP</name>
<dbReference type="RefSeq" id="WP_164953075.1">
    <property type="nucleotide sequence ID" value="NZ_CP047363.1"/>
</dbReference>
<sequence>MKHNAIVDTDIWVYLVLSNFYERVVKYHGKLYFSDVVENEIMKWQSNIGKSKEIAENFMQLKKKKQLVVIQFDTFDTLERMSIEHQLSEYGLKTVNIAEKNKGEFVSYLYAIHKKIPHFKTNDKHFAHVIANKKCEVEIQHWNELLDQHAISIKEKQDALNKVKSFEKKMIDEHPSKVDPRWEKLRGFI</sequence>
<dbReference type="EMBL" id="CP047363">
    <property type="protein sequence ID" value="QIH77589.1"/>
    <property type="molecule type" value="Genomic_DNA"/>
</dbReference>
<accession>A0AAE6WZX7</accession>
<evidence type="ECO:0008006" key="3">
    <source>
        <dbReference type="Google" id="ProtNLM"/>
    </source>
</evidence>
<gene>
    <name evidence="1" type="ORF">GTN30_02825</name>
</gene>
<organism evidence="1 2">
    <name type="scientific">Macrococcoides canis</name>
    <dbReference type="NCBI Taxonomy" id="1855823"/>
    <lineage>
        <taxon>Bacteria</taxon>
        <taxon>Bacillati</taxon>
        <taxon>Bacillota</taxon>
        <taxon>Bacilli</taxon>
        <taxon>Bacillales</taxon>
        <taxon>Staphylococcaceae</taxon>
        <taxon>Macrococcoides</taxon>
    </lineage>
</organism>
<dbReference type="AlphaFoldDB" id="A0AAE6WZX7"/>
<proteinExistence type="predicted"/>
<dbReference type="SUPFAM" id="SSF88723">
    <property type="entry name" value="PIN domain-like"/>
    <property type="match status" value="1"/>
</dbReference>
<dbReference type="Proteomes" id="UP000501122">
    <property type="component" value="Chromosome"/>
</dbReference>
<dbReference type="InterPro" id="IPR029060">
    <property type="entry name" value="PIN-like_dom_sf"/>
</dbReference>
<evidence type="ECO:0000313" key="1">
    <source>
        <dbReference type="EMBL" id="QIH77589.1"/>
    </source>
</evidence>
<protein>
    <recommendedName>
        <fullName evidence="3">PIN domain-containing protein</fullName>
    </recommendedName>
</protein>
<evidence type="ECO:0000313" key="2">
    <source>
        <dbReference type="Proteomes" id="UP000501122"/>
    </source>
</evidence>
<reference evidence="1" key="1">
    <citation type="journal article" date="2020" name="Antimicrob. Agents Chemother.">
        <title>The novel macrolide resistance genes mef(D), msr(F) and msr(H) are present on resistance islands in Macrococcus canis, Macrococcus caseolyticus and Staphylococcus aureus.</title>
        <authorList>
            <person name="Schwendener S."/>
            <person name="Dona V."/>
            <person name="Perreten V."/>
        </authorList>
    </citation>
    <scope>NUCLEOTIDE SEQUENCE</scope>
    <source>
        <strain evidence="1">Epi0076A</strain>
    </source>
</reference>